<dbReference type="EMBL" id="JACRTF010000001">
    <property type="protein sequence ID" value="MBC8594341.1"/>
    <property type="molecule type" value="Genomic_DNA"/>
</dbReference>
<protein>
    <submittedName>
        <fullName evidence="5">DUF3868 domain-containing protein</fullName>
    </submittedName>
</protein>
<dbReference type="Gene3D" id="1.25.40.10">
    <property type="entry name" value="Tetratricopeptide repeat domain"/>
    <property type="match status" value="1"/>
</dbReference>
<comment type="caution">
    <text evidence="5">The sequence shown here is derived from an EMBL/GenBank/DDBJ whole genome shotgun (WGS) entry which is preliminary data.</text>
</comment>
<accession>A0A926F454</accession>
<feature type="repeat" description="TPR" evidence="1">
    <location>
        <begin position="434"/>
        <end position="467"/>
    </location>
</feature>
<dbReference type="InterPro" id="IPR006597">
    <property type="entry name" value="Sel1-like"/>
</dbReference>
<evidence type="ECO:0000256" key="1">
    <source>
        <dbReference type="PROSITE-ProRule" id="PRU00339"/>
    </source>
</evidence>
<dbReference type="AlphaFoldDB" id="A0A926F454"/>
<keyword evidence="6" id="KW-1185">Reference proteome</keyword>
<dbReference type="PROSITE" id="PS51123">
    <property type="entry name" value="OMPA_2"/>
    <property type="match status" value="1"/>
</dbReference>
<evidence type="ECO:0000256" key="2">
    <source>
        <dbReference type="PROSITE-ProRule" id="PRU00473"/>
    </source>
</evidence>
<dbReference type="Gene3D" id="3.30.1330.60">
    <property type="entry name" value="OmpA-like domain"/>
    <property type="match status" value="1"/>
</dbReference>
<gene>
    <name evidence="5" type="ORF">H8744_14055</name>
</gene>
<dbReference type="InterPro" id="IPR036737">
    <property type="entry name" value="OmpA-like_sf"/>
</dbReference>
<dbReference type="Proteomes" id="UP000651085">
    <property type="component" value="Unassembled WGS sequence"/>
</dbReference>
<dbReference type="InterPro" id="IPR019734">
    <property type="entry name" value="TPR_rpt"/>
</dbReference>
<dbReference type="PROSITE" id="PS50005">
    <property type="entry name" value="TPR"/>
    <property type="match status" value="1"/>
</dbReference>
<feature type="signal peptide" evidence="3">
    <location>
        <begin position="1"/>
        <end position="20"/>
    </location>
</feature>
<name>A0A926F454_9BACT</name>
<dbReference type="SMART" id="SM00671">
    <property type="entry name" value="SEL1"/>
    <property type="match status" value="1"/>
</dbReference>
<dbReference type="SMART" id="SM00028">
    <property type="entry name" value="TPR"/>
    <property type="match status" value="1"/>
</dbReference>
<evidence type="ECO:0000259" key="4">
    <source>
        <dbReference type="PROSITE" id="PS51123"/>
    </source>
</evidence>
<dbReference type="InterPro" id="IPR006665">
    <property type="entry name" value="OmpA-like"/>
</dbReference>
<dbReference type="SUPFAM" id="SSF103088">
    <property type="entry name" value="OmpA-like"/>
    <property type="match status" value="1"/>
</dbReference>
<feature type="domain" description="OmpA-like" evidence="4">
    <location>
        <begin position="184"/>
        <end position="311"/>
    </location>
</feature>
<feature type="chain" id="PRO_5038490698" evidence="3">
    <location>
        <begin position="21"/>
        <end position="483"/>
    </location>
</feature>
<sequence>MKKSIILIFGFLLSNLGLQAQNTYEGNIIFSSQRVVRKGGILNIEAVMDLSNMKLSAQQMATLTPVIVSNDGVESHQFAPIIIAGKKRFKILNRSQAFGTATLSAEPMYTERRCNDKLQTIDLYLRVPYQKWMHEARLVIKEKVTGCIDCDSGQDEYTVMASILNELFIPKYELSYVVPPVEPLKQRTETHSAFLNFEVDKYVLLRNYKNNINVLTEIDRIVNEIQHDPNLTVTEFTVVGYASPEGNFNSNMALSKNRAFAFVDYLKDKLNVNESLLTVEWKGEDWNGLSKVVAESSIPERQAVLDILDNTPEVILRKQKLKTLNGGITYKFLLREYYPSLRRNDYSISYVARPFNVEEARTLIKTKPQYLSLNEMFLVAETYPKNSKEFKEVFDVAARVYPDNPIAQLNTASLELENGAVNVAIERLMKLDVPEAWNNLGVAYVMNKDYQKGKEYFEKAAEAGVKTAVYNAGQLTKWLETQE</sequence>
<dbReference type="InterPro" id="IPR011990">
    <property type="entry name" value="TPR-like_helical_dom_sf"/>
</dbReference>
<evidence type="ECO:0000313" key="5">
    <source>
        <dbReference type="EMBL" id="MBC8594341.1"/>
    </source>
</evidence>
<keyword evidence="1" id="KW-0802">TPR repeat</keyword>
<dbReference type="RefSeq" id="WP_262435434.1">
    <property type="nucleotide sequence ID" value="NZ_JACRTF010000001.1"/>
</dbReference>
<proteinExistence type="predicted"/>
<keyword evidence="2" id="KW-0472">Membrane</keyword>
<reference evidence="5" key="1">
    <citation type="submission" date="2020-08" db="EMBL/GenBank/DDBJ databases">
        <title>Genome public.</title>
        <authorList>
            <person name="Liu C."/>
            <person name="Sun Q."/>
        </authorList>
    </citation>
    <scope>NUCLEOTIDE SEQUENCE</scope>
    <source>
        <strain evidence="5">N12</strain>
    </source>
</reference>
<evidence type="ECO:0000256" key="3">
    <source>
        <dbReference type="SAM" id="SignalP"/>
    </source>
</evidence>
<dbReference type="SUPFAM" id="SSF81901">
    <property type="entry name" value="HCP-like"/>
    <property type="match status" value="1"/>
</dbReference>
<organism evidence="5 6">
    <name type="scientific">Jilunia laotingensis</name>
    <dbReference type="NCBI Taxonomy" id="2763675"/>
    <lineage>
        <taxon>Bacteria</taxon>
        <taxon>Pseudomonadati</taxon>
        <taxon>Bacteroidota</taxon>
        <taxon>Bacteroidia</taxon>
        <taxon>Bacteroidales</taxon>
        <taxon>Bacteroidaceae</taxon>
        <taxon>Jilunia</taxon>
    </lineage>
</organism>
<dbReference type="InterPro" id="IPR024480">
    <property type="entry name" value="DUF3868"/>
</dbReference>
<keyword evidence="3" id="KW-0732">Signal</keyword>
<evidence type="ECO:0000313" key="6">
    <source>
        <dbReference type="Proteomes" id="UP000651085"/>
    </source>
</evidence>
<dbReference type="Pfam" id="PF12984">
    <property type="entry name" value="DUF3868"/>
    <property type="match status" value="1"/>
</dbReference>
<dbReference type="GO" id="GO:0016020">
    <property type="term" value="C:membrane"/>
    <property type="evidence" value="ECO:0007669"/>
    <property type="project" value="UniProtKB-UniRule"/>
</dbReference>